<proteinExistence type="predicted"/>
<reference evidence="1" key="1">
    <citation type="submission" date="2014-11" db="EMBL/GenBank/DDBJ databases">
        <authorList>
            <person name="Amaro Gonzalez C."/>
        </authorList>
    </citation>
    <scope>NUCLEOTIDE SEQUENCE</scope>
</reference>
<organism evidence="1">
    <name type="scientific">Anguilla anguilla</name>
    <name type="common">European freshwater eel</name>
    <name type="synonym">Muraena anguilla</name>
    <dbReference type="NCBI Taxonomy" id="7936"/>
    <lineage>
        <taxon>Eukaryota</taxon>
        <taxon>Metazoa</taxon>
        <taxon>Chordata</taxon>
        <taxon>Craniata</taxon>
        <taxon>Vertebrata</taxon>
        <taxon>Euteleostomi</taxon>
        <taxon>Actinopterygii</taxon>
        <taxon>Neopterygii</taxon>
        <taxon>Teleostei</taxon>
        <taxon>Anguilliformes</taxon>
        <taxon>Anguillidae</taxon>
        <taxon>Anguilla</taxon>
    </lineage>
</organism>
<dbReference type="EMBL" id="GBXM01048206">
    <property type="protein sequence ID" value="JAH60371.1"/>
    <property type="molecule type" value="Transcribed_RNA"/>
</dbReference>
<accession>A0A0E9U3J7</accession>
<reference evidence="1" key="2">
    <citation type="journal article" date="2015" name="Fish Shellfish Immunol.">
        <title>Early steps in the European eel (Anguilla anguilla)-Vibrio vulnificus interaction in the gills: Role of the RtxA13 toxin.</title>
        <authorList>
            <person name="Callol A."/>
            <person name="Pajuelo D."/>
            <person name="Ebbesson L."/>
            <person name="Teles M."/>
            <person name="MacKenzie S."/>
            <person name="Amaro C."/>
        </authorList>
    </citation>
    <scope>NUCLEOTIDE SEQUENCE</scope>
</reference>
<evidence type="ECO:0000313" key="1">
    <source>
        <dbReference type="EMBL" id="JAH60371.1"/>
    </source>
</evidence>
<protein>
    <submittedName>
        <fullName evidence="1">Uncharacterized protein</fullName>
    </submittedName>
</protein>
<sequence length="9" mass="1032">MLSRIVSVQ</sequence>
<name>A0A0E9U3J7_ANGAN</name>